<reference evidence="2 3" key="1">
    <citation type="submission" date="2016-02" db="EMBL/GenBank/DDBJ databases">
        <title>Genome analysis of coral dinoflagellate symbionts highlights evolutionary adaptations to a symbiotic lifestyle.</title>
        <authorList>
            <person name="Aranda M."/>
            <person name="Li Y."/>
            <person name="Liew Y.J."/>
            <person name="Baumgarten S."/>
            <person name="Simakov O."/>
            <person name="Wilson M."/>
            <person name="Piel J."/>
            <person name="Ashoor H."/>
            <person name="Bougouffa S."/>
            <person name="Bajic V.B."/>
            <person name="Ryu T."/>
            <person name="Ravasi T."/>
            <person name="Bayer T."/>
            <person name="Micklem G."/>
            <person name="Kim H."/>
            <person name="Bhak J."/>
            <person name="Lajeunesse T.C."/>
            <person name="Voolstra C.R."/>
        </authorList>
    </citation>
    <scope>NUCLEOTIDE SEQUENCE [LARGE SCALE GENOMIC DNA]</scope>
    <source>
        <strain evidence="2 3">CCMP2467</strain>
    </source>
</reference>
<dbReference type="OrthoDB" id="481364at2759"/>
<feature type="compositionally biased region" description="Polar residues" evidence="1">
    <location>
        <begin position="608"/>
        <end position="620"/>
    </location>
</feature>
<evidence type="ECO:0000313" key="2">
    <source>
        <dbReference type="EMBL" id="OLP78592.1"/>
    </source>
</evidence>
<feature type="compositionally biased region" description="Basic and acidic residues" evidence="1">
    <location>
        <begin position="57"/>
        <end position="83"/>
    </location>
</feature>
<feature type="region of interest" description="Disordered" evidence="1">
    <location>
        <begin position="599"/>
        <end position="620"/>
    </location>
</feature>
<feature type="region of interest" description="Disordered" evidence="1">
    <location>
        <begin position="1"/>
        <end position="108"/>
    </location>
</feature>
<feature type="compositionally biased region" description="Basic and acidic residues" evidence="1">
    <location>
        <begin position="17"/>
        <end position="27"/>
    </location>
</feature>
<name>A0A1Q9C6N2_SYMMI</name>
<feature type="compositionally biased region" description="Acidic residues" evidence="1">
    <location>
        <begin position="84"/>
        <end position="93"/>
    </location>
</feature>
<accession>A0A1Q9C6N2</accession>
<evidence type="ECO:0000313" key="3">
    <source>
        <dbReference type="Proteomes" id="UP000186817"/>
    </source>
</evidence>
<protein>
    <submittedName>
        <fullName evidence="2">Uncharacterized protein</fullName>
    </submittedName>
</protein>
<dbReference type="EMBL" id="LSRX01001591">
    <property type="protein sequence ID" value="OLP78592.1"/>
    <property type="molecule type" value="Genomic_DNA"/>
</dbReference>
<keyword evidence="3" id="KW-1185">Reference proteome</keyword>
<gene>
    <name evidence="2" type="ORF">AK812_SmicGene41210</name>
</gene>
<proteinExistence type="predicted"/>
<organism evidence="2 3">
    <name type="scientific">Symbiodinium microadriaticum</name>
    <name type="common">Dinoflagellate</name>
    <name type="synonym">Zooxanthella microadriatica</name>
    <dbReference type="NCBI Taxonomy" id="2951"/>
    <lineage>
        <taxon>Eukaryota</taxon>
        <taxon>Sar</taxon>
        <taxon>Alveolata</taxon>
        <taxon>Dinophyceae</taxon>
        <taxon>Suessiales</taxon>
        <taxon>Symbiodiniaceae</taxon>
        <taxon>Symbiodinium</taxon>
    </lineage>
</organism>
<feature type="compositionally biased region" description="Low complexity" evidence="1">
    <location>
        <begin position="40"/>
        <end position="49"/>
    </location>
</feature>
<dbReference type="AlphaFoldDB" id="A0A1Q9C6N2"/>
<evidence type="ECO:0000256" key="1">
    <source>
        <dbReference type="SAM" id="MobiDB-lite"/>
    </source>
</evidence>
<comment type="caution">
    <text evidence="2">The sequence shown here is derived from an EMBL/GenBank/DDBJ whole genome shotgun (WGS) entry which is preliminary data.</text>
</comment>
<sequence length="620" mass="68048">MRRPIFTGPGSLKRQKAKEEPDAEKTSAAKSEPVHGWFPSASSAVASSSWRPQLVLEKWETDCKHEEAEPAKSEDWEEVKWEESEVPGEEGPLDDAQQQASGEPPVRRPVEDTLENVIDGIKTGRLAALAQTMQDDIGFQDSAWEKMPPRNALQAFLGRYTHAKNPEYFFEYITNGNDKYLARVVTPAFFGRHYGGYVPVEKRLAETDACSVFKHDIDVDRARKWLLPPLQKIRQHCMLSKVQKEDLSARGNSAAARRSGTVMPSAFIEVPMAKGRSVAMPLCAARTLTEEGSEVRNPLERLAAAGVNLVSGSHANIMHGTGLRMDSNVGSVNTFFSDIEVPVCGAFSMKVGARAVQIDTVWMYVEVLVDRLLREPQALEAVQCLESLEQPAHELEVLQLERRLKEEQQKEDVNKMLGGYEQNASQAVHPALVDKAATLELKVLDLERQLQEVRGKTECVARFEYCGCTEAVKAGLPKARARDAAFADIVGFGDVTGKMARTAAKVAEEACTLDMACVANETCAGCVEFNCEAAGSFDSSRLFLLSCLLDPALECLTLDQLCIKEDAATTVSFALRTSFGQDEGTDAASEKELEFACDQGTPEKDPATTKSAVSFDVQTP</sequence>
<dbReference type="Proteomes" id="UP000186817">
    <property type="component" value="Unassembled WGS sequence"/>
</dbReference>